<dbReference type="EMBL" id="BDDD01000678">
    <property type="protein sequence ID" value="GAV68987.1"/>
    <property type="molecule type" value="Genomic_DNA"/>
</dbReference>
<accession>A0A1Q3BLT4</accession>
<dbReference type="PANTHER" id="PTHR47926">
    <property type="entry name" value="PENTATRICOPEPTIDE REPEAT-CONTAINING PROTEIN"/>
    <property type="match status" value="1"/>
</dbReference>
<comment type="caution">
    <text evidence="2">The sequence shown here is derived from an EMBL/GenBank/DDBJ whole genome shotgun (WGS) entry which is preliminary data.</text>
</comment>
<name>A0A1Q3BLT4_CEPFO</name>
<keyword evidence="1" id="KW-0677">Repeat</keyword>
<evidence type="ECO:0008006" key="4">
    <source>
        <dbReference type="Google" id="ProtNLM"/>
    </source>
</evidence>
<dbReference type="NCBIfam" id="TIGR00756">
    <property type="entry name" value="PPR"/>
    <property type="match status" value="1"/>
</dbReference>
<dbReference type="InterPro" id="IPR002885">
    <property type="entry name" value="PPR_rpt"/>
</dbReference>
<keyword evidence="3" id="KW-1185">Reference proteome</keyword>
<proteinExistence type="predicted"/>
<dbReference type="GO" id="GO:0009451">
    <property type="term" value="P:RNA modification"/>
    <property type="evidence" value="ECO:0007669"/>
    <property type="project" value="InterPro"/>
</dbReference>
<organism evidence="2 3">
    <name type="scientific">Cephalotus follicularis</name>
    <name type="common">Albany pitcher plant</name>
    <dbReference type="NCBI Taxonomy" id="3775"/>
    <lineage>
        <taxon>Eukaryota</taxon>
        <taxon>Viridiplantae</taxon>
        <taxon>Streptophyta</taxon>
        <taxon>Embryophyta</taxon>
        <taxon>Tracheophyta</taxon>
        <taxon>Spermatophyta</taxon>
        <taxon>Magnoliopsida</taxon>
        <taxon>eudicotyledons</taxon>
        <taxon>Gunneridae</taxon>
        <taxon>Pentapetalae</taxon>
        <taxon>rosids</taxon>
        <taxon>fabids</taxon>
        <taxon>Oxalidales</taxon>
        <taxon>Cephalotaceae</taxon>
        <taxon>Cephalotus</taxon>
    </lineage>
</organism>
<evidence type="ECO:0000313" key="3">
    <source>
        <dbReference type="Proteomes" id="UP000187406"/>
    </source>
</evidence>
<dbReference type="GO" id="GO:0003723">
    <property type="term" value="F:RNA binding"/>
    <property type="evidence" value="ECO:0007669"/>
    <property type="project" value="InterPro"/>
</dbReference>
<dbReference type="Gene3D" id="1.25.40.10">
    <property type="entry name" value="Tetratricopeptide repeat domain"/>
    <property type="match status" value="1"/>
</dbReference>
<evidence type="ECO:0000313" key="2">
    <source>
        <dbReference type="EMBL" id="GAV68987.1"/>
    </source>
</evidence>
<dbReference type="STRING" id="3775.A0A1Q3BLT4"/>
<sequence>TAMVTCYGVNGMRTDTISLFCEMVANNIIPDKCVFTFVLSTCSHARLVAEGAYFVTKTMEVNTTGDIWTMLLSVCQQHRNVKIAEITE</sequence>
<dbReference type="InterPro" id="IPR046960">
    <property type="entry name" value="PPR_At4g14850-like_plant"/>
</dbReference>
<reference evidence="3" key="1">
    <citation type="submission" date="2016-04" db="EMBL/GenBank/DDBJ databases">
        <title>Cephalotus genome sequencing.</title>
        <authorList>
            <person name="Fukushima K."/>
            <person name="Hasebe M."/>
            <person name="Fang X."/>
        </authorList>
    </citation>
    <scope>NUCLEOTIDE SEQUENCE [LARGE SCALE GENOMIC DNA]</scope>
    <source>
        <strain evidence="3">cv. St1</strain>
    </source>
</reference>
<dbReference type="AlphaFoldDB" id="A0A1Q3BLT4"/>
<feature type="non-terminal residue" evidence="2">
    <location>
        <position position="1"/>
    </location>
</feature>
<dbReference type="InterPro" id="IPR011990">
    <property type="entry name" value="TPR-like_helical_dom_sf"/>
</dbReference>
<dbReference type="Proteomes" id="UP000187406">
    <property type="component" value="Unassembled WGS sequence"/>
</dbReference>
<dbReference type="InParanoid" id="A0A1Q3BLT4"/>
<protein>
    <recommendedName>
        <fullName evidence="4">Pentatricopeptide repeat-containing protein</fullName>
    </recommendedName>
</protein>
<gene>
    <name evidence="2" type="ORF">CFOL_v3_12489</name>
</gene>
<evidence type="ECO:0000256" key="1">
    <source>
        <dbReference type="ARBA" id="ARBA00022737"/>
    </source>
</evidence>
<dbReference type="OrthoDB" id="185373at2759"/>